<comment type="caution">
    <text evidence="2">The sequence shown here is derived from an EMBL/GenBank/DDBJ whole genome shotgun (WGS) entry which is preliminary data.</text>
</comment>
<dbReference type="VEuPathDB" id="TriTrypDB:LtaPh_2508100"/>
<dbReference type="AlphaFoldDB" id="A0A640KHH4"/>
<gene>
    <name evidence="2" type="ORF">LtaPh_2508100</name>
</gene>
<name>A0A640KHH4_LEITA</name>
<organism evidence="2 3">
    <name type="scientific">Leishmania tarentolae</name>
    <name type="common">Sauroleishmania tarentolae</name>
    <dbReference type="NCBI Taxonomy" id="5689"/>
    <lineage>
        <taxon>Eukaryota</taxon>
        <taxon>Discoba</taxon>
        <taxon>Euglenozoa</taxon>
        <taxon>Kinetoplastea</taxon>
        <taxon>Metakinetoplastina</taxon>
        <taxon>Trypanosomatida</taxon>
        <taxon>Trypanosomatidae</taxon>
        <taxon>Leishmaniinae</taxon>
        <taxon>Leishmania</taxon>
        <taxon>lizard Leishmania</taxon>
    </lineage>
</organism>
<dbReference type="Proteomes" id="UP000419144">
    <property type="component" value="Unassembled WGS sequence"/>
</dbReference>
<accession>A0A640KHH4</accession>
<sequence>MLNRGGTRVHSSDCMDAFIVSLRANNVLLLFFFIRVSGDGPRSLSLQVSFNSASFMPVQMGHSAEPSFVLRHIRRCGTDESTQSSPDATASCAGATNTNDSLCTTEILLKVGVPASFSPADSSAGTASLASVCYMCPAYILQAGCPALRELLADAFESDTGEVRVVGDKVDANCTTTVGLRLSSPVVIPLPFLDKDVFEVVAVYVEHFHAFDCTTPPNIAAAAAHPSSTLLSSRSRSPSLLQRPLNFQDLYALSTWEHYYVLCQLLGLGRSQVDALRLVEFGAWVDLLGGGTAVPSRNRETQKQQQQRHVTSTHDATLSQKRAECFSLANRRRMWSRLCHVLEAALRLEMPTLRLLCATVAADMLVDLDEAGLTELIQSSVDGGRASGIPPFTAEARTQVLKRFPWLTRQ</sequence>
<proteinExistence type="predicted"/>
<feature type="compositionally biased region" description="Polar residues" evidence="1">
    <location>
        <begin position="303"/>
        <end position="315"/>
    </location>
</feature>
<keyword evidence="3" id="KW-1185">Reference proteome</keyword>
<evidence type="ECO:0000313" key="2">
    <source>
        <dbReference type="EMBL" id="GET89170.1"/>
    </source>
</evidence>
<reference evidence="2" key="1">
    <citation type="submission" date="2019-11" db="EMBL/GenBank/DDBJ databases">
        <title>Leishmania tarentolae CDS.</title>
        <authorList>
            <person name="Goto Y."/>
            <person name="Yamagishi J."/>
        </authorList>
    </citation>
    <scope>NUCLEOTIDE SEQUENCE [LARGE SCALE GENOMIC DNA]</scope>
    <source>
        <strain evidence="2">Parrot Tar II</strain>
    </source>
</reference>
<feature type="region of interest" description="Disordered" evidence="1">
    <location>
        <begin position="295"/>
        <end position="315"/>
    </location>
</feature>
<dbReference type="OrthoDB" id="264345at2759"/>
<evidence type="ECO:0000313" key="3">
    <source>
        <dbReference type="Proteomes" id="UP000419144"/>
    </source>
</evidence>
<protein>
    <submittedName>
        <fullName evidence="2">Uncharacterized protein</fullName>
    </submittedName>
</protein>
<evidence type="ECO:0000256" key="1">
    <source>
        <dbReference type="SAM" id="MobiDB-lite"/>
    </source>
</evidence>
<dbReference type="EMBL" id="BLBS01000034">
    <property type="protein sequence ID" value="GET89170.1"/>
    <property type="molecule type" value="Genomic_DNA"/>
</dbReference>